<dbReference type="Gene3D" id="6.20.40.10">
    <property type="match status" value="1"/>
</dbReference>
<name>A0AAV1EEF6_OLDCO</name>
<sequence>MDFIKKYDWELERKRREDIDYLRKQPNKNEVALKLAKPIILDRNKLDNNVNSVFSPLSFHVLLGMLAASSGADPTGDPILAFLKSKSVDELNSVCSLLVNYVLLDDSLTGGPILSSANGIWQSAPSSPDTKALLEAVYKGQFRQADFINKAQEVAREVNEWVENETKGLVRNILPPGAVGRSTKLIVANALYFNGVWTKPFGSSATTKREFFLSSGGSVMADFMTGRAGEKVRVGNFLIPRFKMSFGVEASEILRDSGMPNNVRVFHKSFIEVSEKGTEAAGATVAPVFCCAAAPPPRPTKILDFVADHPFLFFIKEDASGTILFMGSVLNPLASNQEF</sequence>
<dbReference type="InterPro" id="IPR023795">
    <property type="entry name" value="Serpin_CS"/>
</dbReference>
<dbReference type="SUPFAM" id="SSF56574">
    <property type="entry name" value="Serpins"/>
    <property type="match status" value="1"/>
</dbReference>
<dbReference type="Gene3D" id="3.30.497.10">
    <property type="entry name" value="Antithrombin, subunit I, domain 2"/>
    <property type="match status" value="1"/>
</dbReference>
<keyword evidence="5" id="KW-1185">Reference proteome</keyword>
<accession>A0AAV1EEF6</accession>
<evidence type="ECO:0000256" key="2">
    <source>
        <dbReference type="RuleBase" id="RU000411"/>
    </source>
</evidence>
<dbReference type="InterPro" id="IPR023796">
    <property type="entry name" value="Serpin_dom"/>
</dbReference>
<dbReference type="InterPro" id="IPR036186">
    <property type="entry name" value="Serpin_sf"/>
</dbReference>
<dbReference type="InterPro" id="IPR042178">
    <property type="entry name" value="Serpin_sf_1"/>
</dbReference>
<evidence type="ECO:0000256" key="1">
    <source>
        <dbReference type="ARBA" id="ARBA00009500"/>
    </source>
</evidence>
<dbReference type="InterPro" id="IPR042185">
    <property type="entry name" value="Serpin_sf_2"/>
</dbReference>
<dbReference type="GO" id="GO:0005615">
    <property type="term" value="C:extracellular space"/>
    <property type="evidence" value="ECO:0007669"/>
    <property type="project" value="InterPro"/>
</dbReference>
<proteinExistence type="inferred from homology"/>
<dbReference type="Pfam" id="PF00079">
    <property type="entry name" value="Serpin"/>
    <property type="match status" value="2"/>
</dbReference>
<feature type="domain" description="Serpin" evidence="3">
    <location>
        <begin position="33"/>
        <end position="332"/>
    </location>
</feature>
<reference evidence="4" key="1">
    <citation type="submission" date="2023-03" db="EMBL/GenBank/DDBJ databases">
        <authorList>
            <person name="Julca I."/>
        </authorList>
    </citation>
    <scope>NUCLEOTIDE SEQUENCE</scope>
</reference>
<dbReference type="PROSITE" id="PS00284">
    <property type="entry name" value="SERPIN"/>
    <property type="match status" value="1"/>
</dbReference>
<dbReference type="GO" id="GO:0004867">
    <property type="term" value="F:serine-type endopeptidase inhibitor activity"/>
    <property type="evidence" value="ECO:0007669"/>
    <property type="project" value="InterPro"/>
</dbReference>
<dbReference type="SMART" id="SM00093">
    <property type="entry name" value="SERPIN"/>
    <property type="match status" value="1"/>
</dbReference>
<evidence type="ECO:0000259" key="3">
    <source>
        <dbReference type="SMART" id="SM00093"/>
    </source>
</evidence>
<comment type="similarity">
    <text evidence="1 2">Belongs to the serpin family.</text>
</comment>
<protein>
    <submittedName>
        <fullName evidence="4">OLC1v1019425C2</fullName>
    </submittedName>
</protein>
<dbReference type="EMBL" id="OX459126">
    <property type="protein sequence ID" value="CAI9117932.1"/>
    <property type="molecule type" value="Genomic_DNA"/>
</dbReference>
<dbReference type="Gene3D" id="2.30.39.10">
    <property type="entry name" value="Alpha-1-antitrypsin, domain 1"/>
    <property type="match status" value="1"/>
</dbReference>
<dbReference type="PANTHER" id="PTHR11461:SF211">
    <property type="entry name" value="GH10112P-RELATED"/>
    <property type="match status" value="1"/>
</dbReference>
<evidence type="ECO:0000313" key="4">
    <source>
        <dbReference type="EMBL" id="CAI9117932.1"/>
    </source>
</evidence>
<dbReference type="PANTHER" id="PTHR11461">
    <property type="entry name" value="SERINE PROTEASE INHIBITOR, SERPIN"/>
    <property type="match status" value="1"/>
</dbReference>
<gene>
    <name evidence="4" type="ORF">OLC1_LOCUS23918</name>
</gene>
<dbReference type="Proteomes" id="UP001161247">
    <property type="component" value="Chromosome 9"/>
</dbReference>
<dbReference type="AlphaFoldDB" id="A0AAV1EEF6"/>
<evidence type="ECO:0000313" key="5">
    <source>
        <dbReference type="Proteomes" id="UP001161247"/>
    </source>
</evidence>
<organism evidence="4 5">
    <name type="scientific">Oldenlandia corymbosa var. corymbosa</name>
    <dbReference type="NCBI Taxonomy" id="529605"/>
    <lineage>
        <taxon>Eukaryota</taxon>
        <taxon>Viridiplantae</taxon>
        <taxon>Streptophyta</taxon>
        <taxon>Embryophyta</taxon>
        <taxon>Tracheophyta</taxon>
        <taxon>Spermatophyta</taxon>
        <taxon>Magnoliopsida</taxon>
        <taxon>eudicotyledons</taxon>
        <taxon>Gunneridae</taxon>
        <taxon>Pentapetalae</taxon>
        <taxon>asterids</taxon>
        <taxon>lamiids</taxon>
        <taxon>Gentianales</taxon>
        <taxon>Rubiaceae</taxon>
        <taxon>Rubioideae</taxon>
        <taxon>Spermacoceae</taxon>
        <taxon>Hedyotis-Oldenlandia complex</taxon>
        <taxon>Oldenlandia</taxon>
    </lineage>
</organism>
<dbReference type="InterPro" id="IPR000215">
    <property type="entry name" value="Serpin_fam"/>
</dbReference>